<name>A0A9P0E1Q3_NEZVI</name>
<dbReference type="Proteomes" id="UP001152798">
    <property type="component" value="Chromosome 1"/>
</dbReference>
<dbReference type="AlphaFoldDB" id="A0A9P0E1Q3"/>
<protein>
    <submittedName>
        <fullName evidence="1">Uncharacterized protein</fullName>
    </submittedName>
</protein>
<sequence>MPNSTKIPQVEDPSLCRHQNFFLLEE</sequence>
<dbReference type="EMBL" id="OV725077">
    <property type="protein sequence ID" value="CAH1392214.1"/>
    <property type="molecule type" value="Genomic_DNA"/>
</dbReference>
<organism evidence="1 2">
    <name type="scientific">Nezara viridula</name>
    <name type="common">Southern green stink bug</name>
    <name type="synonym">Cimex viridulus</name>
    <dbReference type="NCBI Taxonomy" id="85310"/>
    <lineage>
        <taxon>Eukaryota</taxon>
        <taxon>Metazoa</taxon>
        <taxon>Ecdysozoa</taxon>
        <taxon>Arthropoda</taxon>
        <taxon>Hexapoda</taxon>
        <taxon>Insecta</taxon>
        <taxon>Pterygota</taxon>
        <taxon>Neoptera</taxon>
        <taxon>Paraneoptera</taxon>
        <taxon>Hemiptera</taxon>
        <taxon>Heteroptera</taxon>
        <taxon>Panheteroptera</taxon>
        <taxon>Pentatomomorpha</taxon>
        <taxon>Pentatomoidea</taxon>
        <taxon>Pentatomidae</taxon>
        <taxon>Pentatominae</taxon>
        <taxon>Nezara</taxon>
    </lineage>
</organism>
<accession>A0A9P0E1Q3</accession>
<evidence type="ECO:0000313" key="1">
    <source>
        <dbReference type="EMBL" id="CAH1392214.1"/>
    </source>
</evidence>
<evidence type="ECO:0000313" key="2">
    <source>
        <dbReference type="Proteomes" id="UP001152798"/>
    </source>
</evidence>
<gene>
    <name evidence="1" type="ORF">NEZAVI_LOCUS3077</name>
</gene>
<keyword evidence="2" id="KW-1185">Reference proteome</keyword>
<proteinExistence type="predicted"/>
<reference evidence="1" key="1">
    <citation type="submission" date="2022-01" db="EMBL/GenBank/DDBJ databases">
        <authorList>
            <person name="King R."/>
        </authorList>
    </citation>
    <scope>NUCLEOTIDE SEQUENCE</scope>
</reference>